<proteinExistence type="predicted"/>
<dbReference type="InterPro" id="IPR052243">
    <property type="entry name" value="Mito_inner_membrane_organizer"/>
</dbReference>
<dbReference type="EMBL" id="GDID01003125">
    <property type="protein sequence ID" value="JAP93481.1"/>
    <property type="molecule type" value="Transcribed_RNA"/>
</dbReference>
<dbReference type="PRINTS" id="PR00625">
    <property type="entry name" value="JDOMAIN"/>
</dbReference>
<sequence>IDFYKLLKISEKATNQDIKHAHRKQSARFHPDTTDDPDLVEKYKQKQIQLNQALNILINPKKREIYDQYQKQGLGFEKLKEIEDQYPNYFFSRIENEFVSKHIFNMQISKIECSEGTLKQFKYGSNTWDQILVNVKPDSIDGEVVQVDN</sequence>
<dbReference type="CDD" id="cd06257">
    <property type="entry name" value="DnaJ"/>
    <property type="match status" value="1"/>
</dbReference>
<protein>
    <submittedName>
        <fullName evidence="2">DnaJ-like subfamily B member 4</fullName>
    </submittedName>
</protein>
<name>A0A146KDF6_9EUKA</name>
<dbReference type="AlphaFoldDB" id="A0A146KDF6"/>
<reference evidence="2" key="1">
    <citation type="submission" date="2015-07" db="EMBL/GenBank/DDBJ databases">
        <title>Adaptation to a free-living lifestyle via gene acquisitions in the diplomonad Trepomonas sp. PC1.</title>
        <authorList>
            <person name="Xu F."/>
            <person name="Jerlstrom-Hultqvist J."/>
            <person name="Kolisko M."/>
            <person name="Simpson A.G.B."/>
            <person name="Roger A.J."/>
            <person name="Svard S.G."/>
            <person name="Andersson J.O."/>
        </authorList>
    </citation>
    <scope>NUCLEOTIDE SEQUENCE</scope>
    <source>
        <strain evidence="2">PC1</strain>
    </source>
</reference>
<dbReference type="GO" id="GO:0042407">
    <property type="term" value="P:cristae formation"/>
    <property type="evidence" value="ECO:0007669"/>
    <property type="project" value="TreeGrafter"/>
</dbReference>
<dbReference type="PANTHER" id="PTHR44157:SF1">
    <property type="entry name" value="DNAJ HOMOLOG SUBFAMILY C MEMBER 11"/>
    <property type="match status" value="1"/>
</dbReference>
<feature type="non-terminal residue" evidence="2">
    <location>
        <position position="149"/>
    </location>
</feature>
<feature type="non-terminal residue" evidence="2">
    <location>
        <position position="1"/>
    </location>
</feature>
<dbReference type="PANTHER" id="PTHR44157">
    <property type="entry name" value="DNAJ HOMOLOG SUBFAMILY C MEMBER 11"/>
    <property type="match status" value="1"/>
</dbReference>
<dbReference type="SMART" id="SM00271">
    <property type="entry name" value="DnaJ"/>
    <property type="match status" value="1"/>
</dbReference>
<dbReference type="SUPFAM" id="SSF46565">
    <property type="entry name" value="Chaperone J-domain"/>
    <property type="match status" value="1"/>
</dbReference>
<dbReference type="GO" id="GO:0005739">
    <property type="term" value="C:mitochondrion"/>
    <property type="evidence" value="ECO:0007669"/>
    <property type="project" value="GOC"/>
</dbReference>
<gene>
    <name evidence="2" type="ORF">TPC1_14229</name>
</gene>
<accession>A0A146KDF6</accession>
<dbReference type="InterPro" id="IPR001623">
    <property type="entry name" value="DnaJ_domain"/>
</dbReference>
<organism evidence="2">
    <name type="scientific">Trepomonas sp. PC1</name>
    <dbReference type="NCBI Taxonomy" id="1076344"/>
    <lineage>
        <taxon>Eukaryota</taxon>
        <taxon>Metamonada</taxon>
        <taxon>Diplomonadida</taxon>
        <taxon>Hexamitidae</taxon>
        <taxon>Hexamitinae</taxon>
        <taxon>Trepomonas</taxon>
    </lineage>
</organism>
<feature type="domain" description="J" evidence="1">
    <location>
        <begin position="2"/>
        <end position="70"/>
    </location>
</feature>
<dbReference type="PROSITE" id="PS50076">
    <property type="entry name" value="DNAJ_2"/>
    <property type="match status" value="1"/>
</dbReference>
<evidence type="ECO:0000313" key="2">
    <source>
        <dbReference type="EMBL" id="JAP93481.1"/>
    </source>
</evidence>
<dbReference type="Gene3D" id="1.10.287.110">
    <property type="entry name" value="DnaJ domain"/>
    <property type="match status" value="1"/>
</dbReference>
<dbReference type="InterPro" id="IPR036869">
    <property type="entry name" value="J_dom_sf"/>
</dbReference>
<evidence type="ECO:0000259" key="1">
    <source>
        <dbReference type="PROSITE" id="PS50076"/>
    </source>
</evidence>
<dbReference type="Pfam" id="PF00226">
    <property type="entry name" value="DnaJ"/>
    <property type="match status" value="1"/>
</dbReference>